<dbReference type="AlphaFoldDB" id="A0A328VJW5"/>
<gene>
    <name evidence="1" type="ORF">A4R35_19615</name>
</gene>
<dbReference type="Proteomes" id="UP000248706">
    <property type="component" value="Unassembled WGS sequence"/>
</dbReference>
<evidence type="ECO:0000313" key="2">
    <source>
        <dbReference type="Proteomes" id="UP000248706"/>
    </source>
</evidence>
<sequence>MIACQTELDCLYCGRPTVHTVFYASLYIKRIVCHRCAHAVEKPAAVLLRQYCRDLPWRATALARRLKHEAQADPLLFVSSLPRRVVNKPIELSRELAEVCL</sequence>
<dbReference type="RefSeq" id="WP_052890237.1">
    <property type="nucleotide sequence ID" value="NZ_MCIF01000002.1"/>
</dbReference>
<dbReference type="EMBL" id="MCIF01000002">
    <property type="protein sequence ID" value="RAQ97757.1"/>
    <property type="molecule type" value="Genomic_DNA"/>
</dbReference>
<name>A0A328VJW5_9CHLR</name>
<reference evidence="1 2" key="1">
    <citation type="submission" date="2016-08" db="EMBL/GenBank/DDBJ databases">
        <title>Analysis of Carbohydrate Active Enzymes in Thermogemmatispora T81 Reveals Carbohydrate Degradation Ability.</title>
        <authorList>
            <person name="Tomazini A."/>
            <person name="Lal S."/>
            <person name="Stott M."/>
            <person name="Henrissat B."/>
            <person name="Polikarpov I."/>
            <person name="Sparling R."/>
            <person name="Levin D.B."/>
        </authorList>
    </citation>
    <scope>NUCLEOTIDE SEQUENCE [LARGE SCALE GENOMIC DNA]</scope>
    <source>
        <strain evidence="1 2">T81</strain>
    </source>
</reference>
<keyword evidence="2" id="KW-1185">Reference proteome</keyword>
<proteinExistence type="predicted"/>
<evidence type="ECO:0000313" key="1">
    <source>
        <dbReference type="EMBL" id="RAQ97757.1"/>
    </source>
</evidence>
<organism evidence="1 2">
    <name type="scientific">Thermogemmatispora tikiterensis</name>
    <dbReference type="NCBI Taxonomy" id="1825093"/>
    <lineage>
        <taxon>Bacteria</taxon>
        <taxon>Bacillati</taxon>
        <taxon>Chloroflexota</taxon>
        <taxon>Ktedonobacteria</taxon>
        <taxon>Thermogemmatisporales</taxon>
        <taxon>Thermogemmatisporaceae</taxon>
        <taxon>Thermogemmatispora</taxon>
    </lineage>
</organism>
<protein>
    <submittedName>
        <fullName evidence="1">Uncharacterized protein</fullName>
    </submittedName>
</protein>
<accession>A0A328VJW5</accession>
<dbReference type="OrthoDB" id="161128at2"/>
<comment type="caution">
    <text evidence="1">The sequence shown here is derived from an EMBL/GenBank/DDBJ whole genome shotgun (WGS) entry which is preliminary data.</text>
</comment>